<sequence>MKKFNAGWYVIYTRPRHEKKVATELSDGAITYYLPVKKELRKWHDRNKVVDVPLFQSYIFVHLNTLHDYYEGLKIDGVLNYVRTGKEMAQVHNKVIEDIRLMMEYGEEVEVSSDYYQPGQQLMIRYGPLTGMECEVVQTDKKQKILVRVHLLQRNLLVGLPADHFITNHAATEKLMY</sequence>
<feature type="domain" description="NusG-like N-terminal" evidence="4">
    <location>
        <begin position="8"/>
        <end position="100"/>
    </location>
</feature>
<evidence type="ECO:0000313" key="5">
    <source>
        <dbReference type="EMBL" id="MBO9205525.1"/>
    </source>
</evidence>
<dbReference type="Pfam" id="PF02357">
    <property type="entry name" value="NusG"/>
    <property type="match status" value="1"/>
</dbReference>
<dbReference type="PANTHER" id="PTHR30265">
    <property type="entry name" value="RHO-INTERACTING TRANSCRIPTION TERMINATION FACTOR NUSG"/>
    <property type="match status" value="1"/>
</dbReference>
<evidence type="ECO:0000256" key="1">
    <source>
        <dbReference type="ARBA" id="ARBA00022814"/>
    </source>
</evidence>
<keyword evidence="3" id="KW-0804">Transcription</keyword>
<evidence type="ECO:0000256" key="3">
    <source>
        <dbReference type="ARBA" id="ARBA00023163"/>
    </source>
</evidence>
<evidence type="ECO:0000259" key="4">
    <source>
        <dbReference type="Pfam" id="PF02357"/>
    </source>
</evidence>
<dbReference type="RefSeq" id="WP_209145169.1">
    <property type="nucleotide sequence ID" value="NZ_JAGHKO010000024.1"/>
</dbReference>
<evidence type="ECO:0000256" key="2">
    <source>
        <dbReference type="ARBA" id="ARBA00023015"/>
    </source>
</evidence>
<reference evidence="5 6" key="1">
    <citation type="submission" date="2021-03" db="EMBL/GenBank/DDBJ databases">
        <title>Assistant Professor.</title>
        <authorList>
            <person name="Huq M.A."/>
        </authorList>
    </citation>
    <scope>NUCLEOTIDE SEQUENCE [LARGE SCALE GENOMIC DNA]</scope>
    <source>
        <strain evidence="5 6">MAH-29</strain>
    </source>
</reference>
<dbReference type="InterPro" id="IPR006645">
    <property type="entry name" value="NGN-like_dom"/>
</dbReference>
<keyword evidence="1" id="KW-0889">Transcription antitermination</keyword>
<accession>A0ABS3Z753</accession>
<dbReference type="InterPro" id="IPR036735">
    <property type="entry name" value="NGN_dom_sf"/>
</dbReference>
<gene>
    <name evidence="5" type="ORF">J7I42_34865</name>
</gene>
<keyword evidence="2" id="KW-0805">Transcription regulation</keyword>
<organism evidence="5 6">
    <name type="scientific">Niastella soli</name>
    <dbReference type="NCBI Taxonomy" id="2821487"/>
    <lineage>
        <taxon>Bacteria</taxon>
        <taxon>Pseudomonadati</taxon>
        <taxon>Bacteroidota</taxon>
        <taxon>Chitinophagia</taxon>
        <taxon>Chitinophagales</taxon>
        <taxon>Chitinophagaceae</taxon>
        <taxon>Niastella</taxon>
    </lineage>
</organism>
<dbReference type="Proteomes" id="UP000677244">
    <property type="component" value="Unassembled WGS sequence"/>
</dbReference>
<protein>
    <submittedName>
        <fullName evidence="5">UpxY family transcription antiterminator</fullName>
    </submittedName>
</protein>
<evidence type="ECO:0000313" key="6">
    <source>
        <dbReference type="Proteomes" id="UP000677244"/>
    </source>
</evidence>
<comment type="caution">
    <text evidence="5">The sequence shown here is derived from an EMBL/GenBank/DDBJ whole genome shotgun (WGS) entry which is preliminary data.</text>
</comment>
<dbReference type="NCBIfam" id="NF033644">
    <property type="entry name" value="antiterm_UpxY"/>
    <property type="match status" value="1"/>
</dbReference>
<proteinExistence type="predicted"/>
<name>A0ABS3Z753_9BACT</name>
<keyword evidence="6" id="KW-1185">Reference proteome</keyword>
<dbReference type="CDD" id="cd09895">
    <property type="entry name" value="NGN_SP_UpxY"/>
    <property type="match status" value="1"/>
</dbReference>
<dbReference type="InterPro" id="IPR043425">
    <property type="entry name" value="NusG-like"/>
</dbReference>
<dbReference type="SUPFAM" id="SSF82679">
    <property type="entry name" value="N-utilization substance G protein NusG, N-terminal domain"/>
    <property type="match status" value="1"/>
</dbReference>
<dbReference type="EMBL" id="JAGHKO010000024">
    <property type="protein sequence ID" value="MBO9205525.1"/>
    <property type="molecule type" value="Genomic_DNA"/>
</dbReference>
<dbReference type="Gene3D" id="3.30.70.940">
    <property type="entry name" value="NusG, N-terminal domain"/>
    <property type="match status" value="1"/>
</dbReference>
<dbReference type="PANTHER" id="PTHR30265:SF4">
    <property type="entry name" value="KOW MOTIF FAMILY PROTEIN, EXPRESSED"/>
    <property type="match status" value="1"/>
</dbReference>